<feature type="chain" id="PRO_5001799770" evidence="2">
    <location>
        <begin position="19"/>
        <end position="158"/>
    </location>
</feature>
<accession>A0A085WMG7</accession>
<evidence type="ECO:0000313" key="3">
    <source>
        <dbReference type="EMBL" id="KFE68880.1"/>
    </source>
</evidence>
<protein>
    <submittedName>
        <fullName evidence="3">Putative lipoprotein</fullName>
    </submittedName>
</protein>
<name>A0A085WMG7_9BACT</name>
<keyword evidence="3" id="KW-0449">Lipoprotein</keyword>
<evidence type="ECO:0000256" key="2">
    <source>
        <dbReference type="SAM" id="SignalP"/>
    </source>
</evidence>
<sequence length="158" mass="16673">MRQSGFRAWKVLAGLAVAGLCAGCKYLPDTGSVRQEGPPETFFGTEKAHLPPGTYARYQYSPDRGYNGTIAQLGSSIDPRTPEAAGKLGNSRLVDVTGRPAPPAPELGVSGKDVALEVGNPEGSADMGWRARLGYDVRTRNIGGPRSAESQRGYIPGP</sequence>
<dbReference type="Proteomes" id="UP000028725">
    <property type="component" value="Unassembled WGS sequence"/>
</dbReference>
<feature type="region of interest" description="Disordered" evidence="1">
    <location>
        <begin position="139"/>
        <end position="158"/>
    </location>
</feature>
<dbReference type="AlphaFoldDB" id="A0A085WMG7"/>
<gene>
    <name evidence="3" type="ORF">DB31_6782</name>
</gene>
<evidence type="ECO:0000256" key="1">
    <source>
        <dbReference type="SAM" id="MobiDB-lite"/>
    </source>
</evidence>
<dbReference type="EMBL" id="JMCB01000005">
    <property type="protein sequence ID" value="KFE68880.1"/>
    <property type="molecule type" value="Genomic_DNA"/>
</dbReference>
<dbReference type="RefSeq" id="WP_205628507.1">
    <property type="nucleotide sequence ID" value="NZ_JMCB01000005.1"/>
</dbReference>
<comment type="caution">
    <text evidence="3">The sequence shown here is derived from an EMBL/GenBank/DDBJ whole genome shotgun (WGS) entry which is preliminary data.</text>
</comment>
<keyword evidence="4" id="KW-1185">Reference proteome</keyword>
<evidence type="ECO:0000313" key="4">
    <source>
        <dbReference type="Proteomes" id="UP000028725"/>
    </source>
</evidence>
<proteinExistence type="predicted"/>
<keyword evidence="2" id="KW-0732">Signal</keyword>
<feature type="signal peptide" evidence="2">
    <location>
        <begin position="1"/>
        <end position="18"/>
    </location>
</feature>
<organism evidence="3 4">
    <name type="scientific">Hyalangium minutum</name>
    <dbReference type="NCBI Taxonomy" id="394096"/>
    <lineage>
        <taxon>Bacteria</taxon>
        <taxon>Pseudomonadati</taxon>
        <taxon>Myxococcota</taxon>
        <taxon>Myxococcia</taxon>
        <taxon>Myxococcales</taxon>
        <taxon>Cystobacterineae</taxon>
        <taxon>Archangiaceae</taxon>
        <taxon>Hyalangium</taxon>
    </lineage>
</organism>
<reference evidence="3 4" key="1">
    <citation type="submission" date="2014-04" db="EMBL/GenBank/DDBJ databases">
        <title>Genome assembly of Hyalangium minutum DSM 14724.</title>
        <authorList>
            <person name="Sharma G."/>
            <person name="Subramanian S."/>
        </authorList>
    </citation>
    <scope>NUCLEOTIDE SEQUENCE [LARGE SCALE GENOMIC DNA]</scope>
    <source>
        <strain evidence="3 4">DSM 14724</strain>
    </source>
</reference>